<keyword evidence="4" id="KW-0496">Mitochondrion</keyword>
<keyword evidence="9" id="KW-1185">Reference proteome</keyword>
<dbReference type="InterPro" id="IPR007740">
    <property type="entry name" value="Ribosomal_mL49"/>
</dbReference>
<reference evidence="8 9" key="1">
    <citation type="submission" date="2019-10" db="EMBL/GenBank/DDBJ databases">
        <authorList>
            <person name="Palmer J.M."/>
        </authorList>
    </citation>
    <scope>NUCLEOTIDE SEQUENCE [LARGE SCALE GENOMIC DNA]</scope>
    <source>
        <strain evidence="8 9">TWF696</strain>
    </source>
</reference>
<evidence type="ECO:0000256" key="7">
    <source>
        <dbReference type="SAM" id="MobiDB-lite"/>
    </source>
</evidence>
<comment type="similarity">
    <text evidence="2">Belongs to the mitochondrion-specific ribosomal protein mL49 family.</text>
</comment>
<dbReference type="Gene3D" id="3.30.780.10">
    <property type="entry name" value="SUI1-like domain"/>
    <property type="match status" value="1"/>
</dbReference>
<name>A0AAV9U696_9PEZI</name>
<gene>
    <name evidence="8" type="ORF">TWF696_001736</name>
</gene>
<dbReference type="PANTHER" id="PTHR13477">
    <property type="entry name" value="MITOCHONDRIAL 39S RIBOSOMAL PROTEIN L49"/>
    <property type="match status" value="1"/>
</dbReference>
<evidence type="ECO:0000256" key="4">
    <source>
        <dbReference type="ARBA" id="ARBA00023128"/>
    </source>
</evidence>
<dbReference type="GO" id="GO:0005762">
    <property type="term" value="C:mitochondrial large ribosomal subunit"/>
    <property type="evidence" value="ECO:0007669"/>
    <property type="project" value="TreeGrafter"/>
</dbReference>
<feature type="compositionally biased region" description="Low complexity" evidence="7">
    <location>
        <begin position="36"/>
        <end position="49"/>
    </location>
</feature>
<dbReference type="Pfam" id="PF05046">
    <property type="entry name" value="Img2"/>
    <property type="match status" value="1"/>
</dbReference>
<evidence type="ECO:0000256" key="2">
    <source>
        <dbReference type="ARBA" id="ARBA00005677"/>
    </source>
</evidence>
<evidence type="ECO:0000256" key="6">
    <source>
        <dbReference type="ARBA" id="ARBA00035191"/>
    </source>
</evidence>
<evidence type="ECO:0000313" key="8">
    <source>
        <dbReference type="EMBL" id="KAK6336173.1"/>
    </source>
</evidence>
<evidence type="ECO:0000256" key="1">
    <source>
        <dbReference type="ARBA" id="ARBA00004173"/>
    </source>
</evidence>
<dbReference type="PANTHER" id="PTHR13477:SF0">
    <property type="entry name" value="LARGE RIBOSOMAL SUBUNIT PROTEIN ML49"/>
    <property type="match status" value="1"/>
</dbReference>
<dbReference type="GO" id="GO:0003735">
    <property type="term" value="F:structural constituent of ribosome"/>
    <property type="evidence" value="ECO:0007669"/>
    <property type="project" value="InterPro"/>
</dbReference>
<keyword evidence="5" id="KW-0687">Ribonucleoprotein</keyword>
<accession>A0AAV9U696</accession>
<keyword evidence="3" id="KW-0689">Ribosomal protein</keyword>
<proteinExistence type="inferred from homology"/>
<dbReference type="AlphaFoldDB" id="A0AAV9U696"/>
<evidence type="ECO:0000256" key="3">
    <source>
        <dbReference type="ARBA" id="ARBA00022980"/>
    </source>
</evidence>
<feature type="region of interest" description="Disordered" evidence="7">
    <location>
        <begin position="36"/>
        <end position="62"/>
    </location>
</feature>
<dbReference type="EMBL" id="JAVHNQ010000011">
    <property type="protein sequence ID" value="KAK6336173.1"/>
    <property type="molecule type" value="Genomic_DNA"/>
</dbReference>
<comment type="subcellular location">
    <subcellularLocation>
        <location evidence="1">Mitochondrion</location>
    </subcellularLocation>
</comment>
<protein>
    <recommendedName>
        <fullName evidence="6">Large ribosomal subunit protein mL49</fullName>
    </recommendedName>
</protein>
<dbReference type="Proteomes" id="UP001375240">
    <property type="component" value="Unassembled WGS sequence"/>
</dbReference>
<dbReference type="GO" id="GO:0006412">
    <property type="term" value="P:translation"/>
    <property type="evidence" value="ECO:0007669"/>
    <property type="project" value="InterPro"/>
</dbReference>
<comment type="caution">
    <text evidence="8">The sequence shown here is derived from an EMBL/GenBank/DDBJ whole genome shotgun (WGS) entry which is preliminary data.</text>
</comment>
<organism evidence="8 9">
    <name type="scientific">Orbilia brochopaga</name>
    <dbReference type="NCBI Taxonomy" id="3140254"/>
    <lineage>
        <taxon>Eukaryota</taxon>
        <taxon>Fungi</taxon>
        <taxon>Dikarya</taxon>
        <taxon>Ascomycota</taxon>
        <taxon>Pezizomycotina</taxon>
        <taxon>Orbiliomycetes</taxon>
        <taxon>Orbiliales</taxon>
        <taxon>Orbiliaceae</taxon>
        <taxon>Orbilia</taxon>
    </lineage>
</organism>
<evidence type="ECO:0000256" key="5">
    <source>
        <dbReference type="ARBA" id="ARBA00023274"/>
    </source>
</evidence>
<sequence length="160" mass="17874">MNVLRRYRVWHFPSVCTSHGTARGIATSARLLSIPSQSSETSTSSSATSSPPPLSRSANLPYQVPLTKNGNLPVFQEHRAKGGAVTWTTIRRVKGDASALKADLIQYLKVKPHFVRIKDPAMHVQVWGKRLEVVKEFLRSKGIREEYPLLKKTTEAEHSL</sequence>
<evidence type="ECO:0000313" key="9">
    <source>
        <dbReference type="Proteomes" id="UP001375240"/>
    </source>
</evidence>